<accession>A0A328CWP2</accession>
<feature type="compositionally biased region" description="Polar residues" evidence="1">
    <location>
        <begin position="316"/>
        <end position="327"/>
    </location>
</feature>
<evidence type="ECO:0000259" key="2">
    <source>
        <dbReference type="Pfam" id="PF14111"/>
    </source>
</evidence>
<dbReference type="SUPFAM" id="SSF56219">
    <property type="entry name" value="DNase I-like"/>
    <property type="match status" value="1"/>
</dbReference>
<protein>
    <recommendedName>
        <fullName evidence="2">DUF4283 domain-containing protein</fullName>
    </recommendedName>
</protein>
<feature type="compositionally biased region" description="Polar residues" evidence="1">
    <location>
        <begin position="14"/>
        <end position="26"/>
    </location>
</feature>
<dbReference type="Proteomes" id="UP000249390">
    <property type="component" value="Unassembled WGS sequence"/>
</dbReference>
<dbReference type="EMBL" id="NQVE01000215">
    <property type="protein sequence ID" value="RAL37496.1"/>
    <property type="molecule type" value="Genomic_DNA"/>
</dbReference>
<organism evidence="3 4">
    <name type="scientific">Cuscuta australis</name>
    <dbReference type="NCBI Taxonomy" id="267555"/>
    <lineage>
        <taxon>Eukaryota</taxon>
        <taxon>Viridiplantae</taxon>
        <taxon>Streptophyta</taxon>
        <taxon>Embryophyta</taxon>
        <taxon>Tracheophyta</taxon>
        <taxon>Spermatophyta</taxon>
        <taxon>Magnoliopsida</taxon>
        <taxon>eudicotyledons</taxon>
        <taxon>Gunneridae</taxon>
        <taxon>Pentapetalae</taxon>
        <taxon>asterids</taxon>
        <taxon>lamiids</taxon>
        <taxon>Solanales</taxon>
        <taxon>Convolvulaceae</taxon>
        <taxon>Cuscuteae</taxon>
        <taxon>Cuscuta</taxon>
        <taxon>Cuscuta subgen. Grammica</taxon>
        <taxon>Cuscuta sect. Cleistogrammica</taxon>
    </lineage>
</organism>
<dbReference type="InterPro" id="IPR036691">
    <property type="entry name" value="Endo/exonu/phosph_ase_sf"/>
</dbReference>
<feature type="region of interest" description="Disordered" evidence="1">
    <location>
        <begin position="1"/>
        <end position="48"/>
    </location>
</feature>
<dbReference type="InterPro" id="IPR025558">
    <property type="entry name" value="DUF4283"/>
</dbReference>
<dbReference type="Pfam" id="PF14111">
    <property type="entry name" value="DUF4283"/>
    <property type="match status" value="1"/>
</dbReference>
<evidence type="ECO:0000313" key="3">
    <source>
        <dbReference type="EMBL" id="RAL37496.1"/>
    </source>
</evidence>
<evidence type="ECO:0000313" key="4">
    <source>
        <dbReference type="Proteomes" id="UP000249390"/>
    </source>
</evidence>
<proteinExistence type="predicted"/>
<comment type="caution">
    <text evidence="3">The sequence shown here is derived from an EMBL/GenBank/DDBJ whole genome shotgun (WGS) entry which is preliminary data.</text>
</comment>
<dbReference type="PANTHER" id="PTHR33233:SF14">
    <property type="entry name" value="ENDONUCLEASE_EXONUCLEASE_PHOSPHATASE"/>
    <property type="match status" value="1"/>
</dbReference>
<reference evidence="3 4" key="1">
    <citation type="submission" date="2018-06" db="EMBL/GenBank/DDBJ databases">
        <title>The Genome of Cuscuta australis (Dodder) Provides Insight into the Evolution of Plant Parasitism.</title>
        <authorList>
            <person name="Liu H."/>
        </authorList>
    </citation>
    <scope>NUCLEOTIDE SEQUENCE [LARGE SCALE GENOMIC DNA]</scope>
    <source>
        <strain evidence="4">cv. Yunnan</strain>
        <tissue evidence="3">Vines</tissue>
    </source>
</reference>
<dbReference type="AlphaFoldDB" id="A0A328CWP2"/>
<dbReference type="Gene3D" id="3.60.10.10">
    <property type="entry name" value="Endonuclease/exonuclease/phosphatase"/>
    <property type="match status" value="1"/>
</dbReference>
<sequence>MSRRRGRPRKKTTLSKSPTIGSTPNSGGDVIPTEEESPTPQKSPINDEILTEATPDLKEENPQQTYAEAVTGIANKDKLQFIPATEVNGMLVAKLTKEDVIESKDYWNSTLVCCILGANPPIEVVKGFINRVWKSYPMDDISVLKEGQFLVTFRKEEDMKEIVKRRYYFFDNKPMYIQQWKPGMKVITEELTDIPIWIQLPDLDVKYWSLSGLSKLCSRIGKPVKRDKATATKTKYAYARIQVEVSVHQEFPHEIIFVDEEDKVVSQKVEYEWKKEGKKLTAGQSKLAWRPKRTKQINEVERNQMVEHENLLEVQEGNQVKDQPSNSQKDEEGFTEPNRLKVNIMEAGEQWVHCKCGTVDGEPKIFFITFIYGHNDPVKRRDLWLAIKKIAISNTLSWCIVGDFNSVLEMDDRVGGNPVTWDETQEFKQCVQMCGLEEIPAEGAKFTWSNKQGPGRRIFSKIDRALANIEWFNEMDTKVLIKVEGLSDHSPLLIKNCSMKSNFSFKFCDMWTLDPSFPKIVKQNWSKEVQGRYMYKLVTYLKGIKGQLRQLNKDKFSNIFLQCNVLREELQQTQEAIKNNMDSIALITKERDLIRELNWKMKAARLLKFQQIKQEWVLEGDKDSRLFHAWIKKRRLKNYINTIKNSKGQIVEGNEKVAQVMGPRPLRDTLCQESGES</sequence>
<name>A0A328CWP2_9ASTE</name>
<keyword evidence="4" id="KW-1185">Reference proteome</keyword>
<gene>
    <name evidence="3" type="ORF">DM860_000190</name>
</gene>
<evidence type="ECO:0000256" key="1">
    <source>
        <dbReference type="SAM" id="MobiDB-lite"/>
    </source>
</evidence>
<feature type="domain" description="DUF4283" evidence="2">
    <location>
        <begin position="105"/>
        <end position="185"/>
    </location>
</feature>
<dbReference type="PANTHER" id="PTHR33233">
    <property type="entry name" value="ENDONUCLEASE/EXONUCLEASE/PHOSPHATASE"/>
    <property type="match status" value="1"/>
</dbReference>
<feature type="compositionally biased region" description="Basic residues" evidence="1">
    <location>
        <begin position="1"/>
        <end position="13"/>
    </location>
</feature>
<feature type="region of interest" description="Disordered" evidence="1">
    <location>
        <begin position="314"/>
        <end position="337"/>
    </location>
</feature>